<protein>
    <submittedName>
        <fullName evidence="1">Uncharacterized protein</fullName>
    </submittedName>
</protein>
<proteinExistence type="predicted"/>
<evidence type="ECO:0000313" key="1">
    <source>
        <dbReference type="EMBL" id="MDE1465849.1"/>
    </source>
</evidence>
<gene>
    <name evidence="1" type="ORF">ORQ98_28180</name>
</gene>
<dbReference type="RefSeq" id="WP_274692152.1">
    <property type="nucleotide sequence ID" value="NZ_JAPMOU010000092.1"/>
</dbReference>
<dbReference type="EMBL" id="JAPMOU010000092">
    <property type="protein sequence ID" value="MDE1465849.1"/>
    <property type="molecule type" value="Genomic_DNA"/>
</dbReference>
<dbReference type="Proteomes" id="UP001528823">
    <property type="component" value="Unassembled WGS sequence"/>
</dbReference>
<accession>A0ABT5UHH2</accession>
<reference evidence="1 2" key="1">
    <citation type="submission" date="2022-11" db="EMBL/GenBank/DDBJ databases">
        <title>Spartinivicinus poritis sp. nov., isolated from scleractinian coral Porites lutea.</title>
        <authorList>
            <person name="Zhang G."/>
            <person name="Cai L."/>
            <person name="Wei Q."/>
        </authorList>
    </citation>
    <scope>NUCLEOTIDE SEQUENCE [LARGE SCALE GENOMIC DNA]</scope>
    <source>
        <strain evidence="1 2">A2-2</strain>
    </source>
</reference>
<name>A0ABT5UHH2_9GAMM</name>
<organism evidence="1 2">
    <name type="scientific">Spartinivicinus poritis</name>
    <dbReference type="NCBI Taxonomy" id="2994640"/>
    <lineage>
        <taxon>Bacteria</taxon>
        <taxon>Pseudomonadati</taxon>
        <taxon>Pseudomonadota</taxon>
        <taxon>Gammaproteobacteria</taxon>
        <taxon>Oceanospirillales</taxon>
        <taxon>Zooshikellaceae</taxon>
        <taxon>Spartinivicinus</taxon>
    </lineage>
</organism>
<keyword evidence="2" id="KW-1185">Reference proteome</keyword>
<sequence length="142" mass="16605">MAINVFTETELQPLLEEATANQTKEQFISRTVENLINTLRRNALHYRAYGPYWWWFKQLLIEQGDTRTLFPVGNLDEEILGQLSFSDPAYGIVAAWQYAEWQFEMGAQANTQHVLDTEEGDFLTYELFDEELEVRAALRRAH</sequence>
<comment type="caution">
    <text evidence="1">The sequence shown here is derived from an EMBL/GenBank/DDBJ whole genome shotgun (WGS) entry which is preliminary data.</text>
</comment>
<evidence type="ECO:0000313" key="2">
    <source>
        <dbReference type="Proteomes" id="UP001528823"/>
    </source>
</evidence>